<comment type="similarity">
    <text evidence="2 6">Belongs to the 2-oxoacid dehydrogenase family.</text>
</comment>
<dbReference type="SUPFAM" id="SSF51230">
    <property type="entry name" value="Single hybrid motif"/>
    <property type="match status" value="1"/>
</dbReference>
<dbReference type="InterPro" id="IPR001078">
    <property type="entry name" value="2-oxoacid_DH_actylTfrase"/>
</dbReference>
<keyword evidence="4 6" id="KW-0450">Lipoyl</keyword>
<dbReference type="EC" id="2.3.1.-" evidence="6"/>
<dbReference type="InterPro" id="IPR036625">
    <property type="entry name" value="E3-bd_dom_sf"/>
</dbReference>
<keyword evidence="3 6" id="KW-0808">Transferase</keyword>
<evidence type="ECO:0000313" key="11">
    <source>
        <dbReference type="Proteomes" id="UP001597282"/>
    </source>
</evidence>
<dbReference type="InterPro" id="IPR003016">
    <property type="entry name" value="2-oxoA_DH_lipoyl-BS"/>
</dbReference>
<dbReference type="InterPro" id="IPR000089">
    <property type="entry name" value="Biotin_lipoyl"/>
</dbReference>
<dbReference type="EMBL" id="JBHTNU010000006">
    <property type="protein sequence ID" value="MFD1426917.1"/>
    <property type="molecule type" value="Genomic_DNA"/>
</dbReference>
<dbReference type="PROSITE" id="PS50968">
    <property type="entry name" value="BIOTINYL_LIPOYL"/>
    <property type="match status" value="1"/>
</dbReference>
<dbReference type="Gene3D" id="3.30.559.10">
    <property type="entry name" value="Chloramphenicol acetyltransferase-like domain"/>
    <property type="match status" value="1"/>
</dbReference>
<evidence type="ECO:0000259" key="9">
    <source>
        <dbReference type="PROSITE" id="PS51826"/>
    </source>
</evidence>
<evidence type="ECO:0000313" key="10">
    <source>
        <dbReference type="EMBL" id="MFD1426917.1"/>
    </source>
</evidence>
<reference evidence="11" key="1">
    <citation type="journal article" date="2019" name="Int. J. Syst. Evol. Microbiol.">
        <title>The Global Catalogue of Microorganisms (GCM) 10K type strain sequencing project: providing services to taxonomists for standard genome sequencing and annotation.</title>
        <authorList>
            <consortium name="The Broad Institute Genomics Platform"/>
            <consortium name="The Broad Institute Genome Sequencing Center for Infectious Disease"/>
            <person name="Wu L."/>
            <person name="Ma J."/>
        </authorList>
    </citation>
    <scope>NUCLEOTIDE SEQUENCE [LARGE SCALE GENOMIC DNA]</scope>
    <source>
        <strain evidence="11">S1</strain>
    </source>
</reference>
<dbReference type="Proteomes" id="UP001597282">
    <property type="component" value="Unassembled WGS sequence"/>
</dbReference>
<keyword evidence="11" id="KW-1185">Reference proteome</keyword>
<keyword evidence="5 6" id="KW-0012">Acyltransferase</keyword>
<dbReference type="Gene3D" id="2.40.50.100">
    <property type="match status" value="1"/>
</dbReference>
<accession>A0ABW4C952</accession>
<evidence type="ECO:0000259" key="8">
    <source>
        <dbReference type="PROSITE" id="PS50968"/>
    </source>
</evidence>
<dbReference type="InterPro" id="IPR004167">
    <property type="entry name" value="PSBD"/>
</dbReference>
<dbReference type="PANTHER" id="PTHR43178">
    <property type="entry name" value="DIHYDROLIPOAMIDE ACETYLTRANSFERASE COMPONENT OF PYRUVATE DEHYDROGENASE COMPLEX"/>
    <property type="match status" value="1"/>
</dbReference>
<evidence type="ECO:0000256" key="3">
    <source>
        <dbReference type="ARBA" id="ARBA00022679"/>
    </source>
</evidence>
<organism evidence="10 11">
    <name type="scientific">Kroppenstedtia sanguinis</name>
    <dbReference type="NCBI Taxonomy" id="1380684"/>
    <lineage>
        <taxon>Bacteria</taxon>
        <taxon>Bacillati</taxon>
        <taxon>Bacillota</taxon>
        <taxon>Bacilli</taxon>
        <taxon>Bacillales</taxon>
        <taxon>Thermoactinomycetaceae</taxon>
        <taxon>Kroppenstedtia</taxon>
    </lineage>
</organism>
<comment type="cofactor">
    <cofactor evidence="1 6">
        <name>(R)-lipoate</name>
        <dbReference type="ChEBI" id="CHEBI:83088"/>
    </cofactor>
</comment>
<feature type="compositionally biased region" description="Low complexity" evidence="7">
    <location>
        <begin position="89"/>
        <end position="102"/>
    </location>
</feature>
<dbReference type="Pfam" id="PF00198">
    <property type="entry name" value="2-oxoacid_dh"/>
    <property type="match status" value="1"/>
</dbReference>
<gene>
    <name evidence="10" type="ORF">ACFQ4Y_08195</name>
</gene>
<evidence type="ECO:0000256" key="6">
    <source>
        <dbReference type="RuleBase" id="RU003423"/>
    </source>
</evidence>
<dbReference type="PROSITE" id="PS51826">
    <property type="entry name" value="PSBD"/>
    <property type="match status" value="1"/>
</dbReference>
<dbReference type="RefSeq" id="WP_380164444.1">
    <property type="nucleotide sequence ID" value="NZ_JBHTNU010000006.1"/>
</dbReference>
<comment type="caution">
    <text evidence="10">The sequence shown here is derived from an EMBL/GenBank/DDBJ whole genome shotgun (WGS) entry which is preliminary data.</text>
</comment>
<dbReference type="SUPFAM" id="SSF47005">
    <property type="entry name" value="Peripheral subunit-binding domain of 2-oxo acid dehydrogenase complex"/>
    <property type="match status" value="1"/>
</dbReference>
<dbReference type="Pfam" id="PF02817">
    <property type="entry name" value="E3_binding"/>
    <property type="match status" value="1"/>
</dbReference>
<dbReference type="PANTHER" id="PTHR43178:SF5">
    <property type="entry name" value="LIPOAMIDE ACYLTRANSFERASE COMPONENT OF BRANCHED-CHAIN ALPHA-KETO ACID DEHYDROGENASE COMPLEX, MITOCHONDRIAL"/>
    <property type="match status" value="1"/>
</dbReference>
<protein>
    <recommendedName>
        <fullName evidence="6">Dihydrolipoamide acetyltransferase component of pyruvate dehydrogenase complex</fullName>
        <ecNumber evidence="6">2.3.1.-</ecNumber>
    </recommendedName>
</protein>
<feature type="domain" description="Peripheral subunit-binding (PSBD)" evidence="9">
    <location>
        <begin position="124"/>
        <end position="161"/>
    </location>
</feature>
<evidence type="ECO:0000256" key="2">
    <source>
        <dbReference type="ARBA" id="ARBA00007317"/>
    </source>
</evidence>
<dbReference type="InterPro" id="IPR011053">
    <property type="entry name" value="Single_hybrid_motif"/>
</dbReference>
<dbReference type="InterPro" id="IPR023213">
    <property type="entry name" value="CAT-like_dom_sf"/>
</dbReference>
<dbReference type="GO" id="GO:0016746">
    <property type="term" value="F:acyltransferase activity"/>
    <property type="evidence" value="ECO:0007669"/>
    <property type="project" value="UniProtKB-KW"/>
</dbReference>
<evidence type="ECO:0000256" key="4">
    <source>
        <dbReference type="ARBA" id="ARBA00022823"/>
    </source>
</evidence>
<dbReference type="CDD" id="cd06849">
    <property type="entry name" value="lipoyl_domain"/>
    <property type="match status" value="1"/>
</dbReference>
<name>A0ABW4C952_9BACL</name>
<dbReference type="PROSITE" id="PS00189">
    <property type="entry name" value="LIPOYL"/>
    <property type="match status" value="1"/>
</dbReference>
<feature type="region of interest" description="Disordered" evidence="7">
    <location>
        <begin position="78"/>
        <end position="125"/>
    </location>
</feature>
<evidence type="ECO:0000256" key="1">
    <source>
        <dbReference type="ARBA" id="ARBA00001938"/>
    </source>
</evidence>
<dbReference type="Pfam" id="PF00364">
    <property type="entry name" value="Biotin_lipoyl"/>
    <property type="match status" value="1"/>
</dbReference>
<dbReference type="InterPro" id="IPR050743">
    <property type="entry name" value="2-oxoacid_DH_E2_comp"/>
</dbReference>
<dbReference type="Gene3D" id="4.10.320.10">
    <property type="entry name" value="E3-binding domain"/>
    <property type="match status" value="1"/>
</dbReference>
<dbReference type="SUPFAM" id="SSF52777">
    <property type="entry name" value="CoA-dependent acyltransferases"/>
    <property type="match status" value="1"/>
</dbReference>
<evidence type="ECO:0000256" key="7">
    <source>
        <dbReference type="SAM" id="MobiDB-lite"/>
    </source>
</evidence>
<feature type="domain" description="Lipoyl-binding" evidence="8">
    <location>
        <begin position="2"/>
        <end position="77"/>
    </location>
</feature>
<evidence type="ECO:0000256" key="5">
    <source>
        <dbReference type="ARBA" id="ARBA00023315"/>
    </source>
</evidence>
<proteinExistence type="inferred from homology"/>
<sequence>MGVKFRLPDVGEGMTEAEVIRWLVQEGERVASDQPVVEMQTDKAVVEFPAPASGKVGHLPWKEGEKVAVGEVLLEIDTDNESNKSAQREAAAATETAPASAESPPPLRSIPVEEATSAPRRRVLAAPSTRRLARDLGVEIQQVTGTGPEGRVTKEDVRKVAASLAESQGVVRLADRRGKEAPGNPVDREVSWTEDREQARDTGEIQGEPLSPTRRVIAERLLLSVTRKPHATHFDELEAEGLVAWRNRLKEKSGSGASSVGYLPILLKAIAVALKSHSLLNVHFDEEKMEIRRFTSIHLGVAADTPRGLLVPVIRDADQKSILQIAEELRELTEAARQGRLLPDQMKGSTFTVSNAGALGGHFATPIINPPEVAILALHPVEQRPVVQNGQLAPGWRINISLSFDHRVLDGADAIRFTQTLGSYTADPGRLLLELT</sequence>